<sequence>MMPVEVLYSNHCYSRKPRRDINEKIPDGHLIMDGSTERMFCPRRYQLSRSLPRIIEALVRSDQQIWSITGGNYVKIDTVEESADGVASPVTYYVLMRIWKEAKPNQQKHIKVRVETAYPEDILFDPVRRKKAFNFRILLREIWDPRA</sequence>
<evidence type="ECO:0000313" key="2">
    <source>
        <dbReference type="Proteomes" id="UP001059745"/>
    </source>
</evidence>
<gene>
    <name evidence="1" type="ORF">NYZ96_36045</name>
</gene>
<accession>A0AB38U619</accession>
<geneLocation type="plasmid" evidence="1 2">
    <name>unnamed2</name>
</geneLocation>
<proteinExistence type="predicted"/>
<dbReference type="Proteomes" id="UP001059745">
    <property type="component" value="Plasmid unnamed2"/>
</dbReference>
<dbReference type="EMBL" id="CP104217">
    <property type="protein sequence ID" value="UWX75434.1"/>
    <property type="molecule type" value="Genomic_DNA"/>
</dbReference>
<reference evidence="1" key="1">
    <citation type="submission" date="2022-09" db="EMBL/GenBank/DDBJ databases">
        <title>Genomic of Burkholderia gladioli.</title>
        <authorList>
            <person name="Wu H."/>
        </authorList>
    </citation>
    <scope>NUCLEOTIDE SEQUENCE</scope>
    <source>
        <strain evidence="1">ZN-S4</strain>
        <plasmid evidence="1">unnamed2</plasmid>
    </source>
</reference>
<keyword evidence="1" id="KW-0614">Plasmid</keyword>
<protein>
    <submittedName>
        <fullName evidence="1">Uncharacterized protein</fullName>
    </submittedName>
</protein>
<organism evidence="1 2">
    <name type="scientific">Burkholderia gladioli</name>
    <name type="common">Pseudomonas marginata</name>
    <name type="synonym">Phytomonas marginata</name>
    <dbReference type="NCBI Taxonomy" id="28095"/>
    <lineage>
        <taxon>Bacteria</taxon>
        <taxon>Pseudomonadati</taxon>
        <taxon>Pseudomonadota</taxon>
        <taxon>Betaproteobacteria</taxon>
        <taxon>Burkholderiales</taxon>
        <taxon>Burkholderiaceae</taxon>
        <taxon>Burkholderia</taxon>
    </lineage>
</organism>
<evidence type="ECO:0000313" key="1">
    <source>
        <dbReference type="EMBL" id="UWX75434.1"/>
    </source>
</evidence>
<dbReference type="RefSeq" id="WP_123035889.1">
    <property type="nucleotide sequence ID" value="NZ_CADEXJ010000019.1"/>
</dbReference>
<name>A0AB38U619_BURGA</name>
<dbReference type="AlphaFoldDB" id="A0AB38U619"/>